<dbReference type="AlphaFoldDB" id="A0A450SR63"/>
<evidence type="ECO:0000256" key="1">
    <source>
        <dbReference type="ARBA" id="ARBA00022612"/>
    </source>
</evidence>
<dbReference type="Pfam" id="PF03592">
    <property type="entry name" value="Terminase_2"/>
    <property type="match status" value="1"/>
</dbReference>
<keyword evidence="2" id="KW-0231">Viral genome packaging</keyword>
<dbReference type="PANTHER" id="PTHR41328:SF2">
    <property type="entry name" value="TERMINASE SMALL SUBUNIT"/>
    <property type="match status" value="1"/>
</dbReference>
<reference evidence="3" key="1">
    <citation type="submission" date="2019-02" db="EMBL/GenBank/DDBJ databases">
        <authorList>
            <person name="Gruber-Vodicka R. H."/>
            <person name="Seah K. B. B."/>
        </authorList>
    </citation>
    <scope>NUCLEOTIDE SEQUENCE</scope>
    <source>
        <strain evidence="3">BECK_DK47</strain>
    </source>
</reference>
<accession>A0A450SR63</accession>
<dbReference type="InterPro" id="IPR005335">
    <property type="entry name" value="Terminase_ssu"/>
</dbReference>
<dbReference type="InterPro" id="IPR038713">
    <property type="entry name" value="Terminase_Gp1_N_sf"/>
</dbReference>
<dbReference type="InterPro" id="IPR052404">
    <property type="entry name" value="SPP1-like_terminase"/>
</dbReference>
<dbReference type="GO" id="GO:0051276">
    <property type="term" value="P:chromosome organization"/>
    <property type="evidence" value="ECO:0007669"/>
    <property type="project" value="InterPro"/>
</dbReference>
<dbReference type="Gene3D" id="1.10.10.1400">
    <property type="entry name" value="Terminase, small subunit, N-terminal DNA-binding domain, HTH motif"/>
    <property type="match status" value="1"/>
</dbReference>
<organism evidence="3">
    <name type="scientific">Candidatus Kentrum sp. DK</name>
    <dbReference type="NCBI Taxonomy" id="2126562"/>
    <lineage>
        <taxon>Bacteria</taxon>
        <taxon>Pseudomonadati</taxon>
        <taxon>Pseudomonadota</taxon>
        <taxon>Gammaproteobacteria</taxon>
        <taxon>Candidatus Kentrum</taxon>
    </lineage>
</organism>
<dbReference type="PANTHER" id="PTHR41328">
    <property type="entry name" value="TERMINASE SMALL SUBUNIT-RELATED"/>
    <property type="match status" value="1"/>
</dbReference>
<proteinExistence type="predicted"/>
<evidence type="ECO:0000313" key="3">
    <source>
        <dbReference type="EMBL" id="VFJ56547.1"/>
    </source>
</evidence>
<protein>
    <submittedName>
        <fullName evidence="3">Phage terminase small subunit</fullName>
    </submittedName>
</protein>
<sequence>MALSPLQERFAYEYVIDFNATRAAIRAGYSKKTACSQGNRLLRNVEIAALIGKLREKQFEHLGATRERVIEELARVAFSDLRRLFDGNGKLKPIHSIEPETAAALAGVDVTTSKNSDERTTRIKLWPKVSALEQLGKHFDIYADHRQSGTGEIRIYLTEKDMRL</sequence>
<evidence type="ECO:0000256" key="2">
    <source>
        <dbReference type="ARBA" id="ARBA00023219"/>
    </source>
</evidence>
<keyword evidence="1" id="KW-1188">Viral release from host cell</keyword>
<name>A0A450SR63_9GAMM</name>
<dbReference type="EMBL" id="CAADEX010000059">
    <property type="protein sequence ID" value="VFJ56547.1"/>
    <property type="molecule type" value="Genomic_DNA"/>
</dbReference>
<gene>
    <name evidence="3" type="ORF">BECKDK2373B_GA0170837_105919</name>
</gene>